<evidence type="ECO:0000313" key="4">
    <source>
        <dbReference type="Proteomes" id="UP000244855"/>
    </source>
</evidence>
<feature type="compositionally biased region" description="Low complexity" evidence="1">
    <location>
        <begin position="28"/>
        <end position="56"/>
    </location>
</feature>
<organism evidence="3 4">
    <name type="scientific">Periconia macrospinosa</name>
    <dbReference type="NCBI Taxonomy" id="97972"/>
    <lineage>
        <taxon>Eukaryota</taxon>
        <taxon>Fungi</taxon>
        <taxon>Dikarya</taxon>
        <taxon>Ascomycota</taxon>
        <taxon>Pezizomycotina</taxon>
        <taxon>Dothideomycetes</taxon>
        <taxon>Pleosporomycetidae</taxon>
        <taxon>Pleosporales</taxon>
        <taxon>Massarineae</taxon>
        <taxon>Periconiaceae</taxon>
        <taxon>Periconia</taxon>
    </lineage>
</organism>
<evidence type="ECO:0000259" key="2">
    <source>
        <dbReference type="Pfam" id="PF25130"/>
    </source>
</evidence>
<dbReference type="Pfam" id="PF25130">
    <property type="entry name" value="DUF7820"/>
    <property type="match status" value="1"/>
</dbReference>
<dbReference type="AlphaFoldDB" id="A0A2V1DF44"/>
<evidence type="ECO:0000313" key="3">
    <source>
        <dbReference type="EMBL" id="PVH96722.1"/>
    </source>
</evidence>
<dbReference type="Proteomes" id="UP000244855">
    <property type="component" value="Unassembled WGS sequence"/>
</dbReference>
<sequence length="486" mass="52721">MPSFPRRKPPLSIPPLPSIYTSFPLHFSPTTTSTTPPSTTSTSSTPSTTSPSYSTPGLELVPLERSNTSNGKILSPITDEKEVVVGGASNEKPLPCLPRAGWRGKWTERWWRVERAWEKLGVRWRMAVLFAVQGFDGGIGSGNKINNNAEDTPPRNTPSIPIQQGTFTIELENARQQSSTCLSRANESASWACSTDQTLQLIINTLSTTSSQNSTISIIPISNNASSVVTKYGQLPLSIPPVPLTPSADPETPQNGLAYHFKTQYNRTVLLSSSSTTASTSSTPDAAQPVQITGTRAGGEGRMISPGGGDQFLQEGDEPWLCHFNETIVEGYIYVALRSSSVANVTVSNSTSTPAPPEGDDDDDDTPALPYTFKLVEMRRPNSPLPYCEKMRVRRGGGMEAVGKEKMVLMPSDAGFSLDGKSGRGREGDELKGRVRSKSRRQAMAGDKNSIALPTPTGVKSLYPVFISQFAYIYRLGPRQNYRQDP</sequence>
<feature type="compositionally biased region" description="Basic and acidic residues" evidence="1">
    <location>
        <begin position="421"/>
        <end position="433"/>
    </location>
</feature>
<proteinExistence type="predicted"/>
<evidence type="ECO:0000256" key="1">
    <source>
        <dbReference type="SAM" id="MobiDB-lite"/>
    </source>
</evidence>
<dbReference type="STRING" id="97972.A0A2V1DF44"/>
<feature type="region of interest" description="Disordered" evidence="1">
    <location>
        <begin position="413"/>
        <end position="445"/>
    </location>
</feature>
<protein>
    <recommendedName>
        <fullName evidence="2">DUF7820 domain-containing protein</fullName>
    </recommendedName>
</protein>
<reference evidence="3 4" key="1">
    <citation type="journal article" date="2018" name="Sci. Rep.">
        <title>Comparative genomics provides insights into the lifestyle and reveals functional heterogeneity of dark septate endophytic fungi.</title>
        <authorList>
            <person name="Knapp D.G."/>
            <person name="Nemeth J.B."/>
            <person name="Barry K."/>
            <person name="Hainaut M."/>
            <person name="Henrissat B."/>
            <person name="Johnson J."/>
            <person name="Kuo A."/>
            <person name="Lim J.H.P."/>
            <person name="Lipzen A."/>
            <person name="Nolan M."/>
            <person name="Ohm R.A."/>
            <person name="Tamas L."/>
            <person name="Grigoriev I.V."/>
            <person name="Spatafora J.W."/>
            <person name="Nagy L.G."/>
            <person name="Kovacs G.M."/>
        </authorList>
    </citation>
    <scope>NUCLEOTIDE SEQUENCE [LARGE SCALE GENOMIC DNA]</scope>
    <source>
        <strain evidence="3 4">DSE2036</strain>
    </source>
</reference>
<dbReference type="PANTHER" id="PTHR42078:SF1">
    <property type="entry name" value="GLUCAN 1, 4-ALPHA-GLUCOSIDASE"/>
    <property type="match status" value="1"/>
</dbReference>
<feature type="domain" description="DUF7820" evidence="2">
    <location>
        <begin position="154"/>
        <end position="402"/>
    </location>
</feature>
<dbReference type="PANTHER" id="PTHR42078">
    <property type="entry name" value="GLUCAN 1, 4-ALPHA-GLUCOSIDASE"/>
    <property type="match status" value="1"/>
</dbReference>
<dbReference type="OrthoDB" id="5384459at2759"/>
<feature type="region of interest" description="Disordered" evidence="1">
    <location>
        <begin position="27"/>
        <end position="59"/>
    </location>
</feature>
<name>A0A2V1DF44_9PLEO</name>
<feature type="region of interest" description="Disordered" evidence="1">
    <location>
        <begin position="347"/>
        <end position="368"/>
    </location>
</feature>
<dbReference type="InterPro" id="IPR056722">
    <property type="entry name" value="DUF7820"/>
</dbReference>
<keyword evidence="4" id="KW-1185">Reference proteome</keyword>
<accession>A0A2V1DF44</accession>
<dbReference type="EMBL" id="KZ805456">
    <property type="protein sequence ID" value="PVH96722.1"/>
    <property type="molecule type" value="Genomic_DNA"/>
</dbReference>
<gene>
    <name evidence="3" type="ORF">DM02DRAFT_731002</name>
</gene>